<dbReference type="InterPro" id="IPR023214">
    <property type="entry name" value="HAD_sf"/>
</dbReference>
<accession>X0U0S2</accession>
<dbReference type="AlphaFoldDB" id="X0U0S2"/>
<sequence length="147" mass="17253">MKIGFDLDGVLCDTDMNFLRLLERVPPFQDDLEKMMEFEVWYFNERKPLLNPENFMSEGDEYYIITGRDNKFHGEVTEMWCRKFTPNARGVYCVGEYPKPVEEGKAKKIVELGLDVYIDDHPVSVRKLRAALPSHVKVIQYGGRWIK</sequence>
<dbReference type="InterPro" id="IPR036412">
    <property type="entry name" value="HAD-like_sf"/>
</dbReference>
<organism evidence="1">
    <name type="scientific">marine sediment metagenome</name>
    <dbReference type="NCBI Taxonomy" id="412755"/>
    <lineage>
        <taxon>unclassified sequences</taxon>
        <taxon>metagenomes</taxon>
        <taxon>ecological metagenomes</taxon>
    </lineage>
</organism>
<comment type="caution">
    <text evidence="1">The sequence shown here is derived from an EMBL/GenBank/DDBJ whole genome shotgun (WGS) entry which is preliminary data.</text>
</comment>
<dbReference type="EMBL" id="BARS01004685">
    <property type="protein sequence ID" value="GAF82035.1"/>
    <property type="molecule type" value="Genomic_DNA"/>
</dbReference>
<gene>
    <name evidence="1" type="ORF">S01H1_09168</name>
</gene>
<reference evidence="1" key="1">
    <citation type="journal article" date="2014" name="Front. Microbiol.">
        <title>High frequency of phylogenetically diverse reductive dehalogenase-homologous genes in deep subseafloor sedimentary metagenomes.</title>
        <authorList>
            <person name="Kawai M."/>
            <person name="Futagami T."/>
            <person name="Toyoda A."/>
            <person name="Takaki Y."/>
            <person name="Nishi S."/>
            <person name="Hori S."/>
            <person name="Arai W."/>
            <person name="Tsubouchi T."/>
            <person name="Morono Y."/>
            <person name="Uchiyama I."/>
            <person name="Ito T."/>
            <person name="Fujiyama A."/>
            <person name="Inagaki F."/>
            <person name="Takami H."/>
        </authorList>
    </citation>
    <scope>NUCLEOTIDE SEQUENCE</scope>
    <source>
        <strain evidence="1">Expedition CK06-06</strain>
    </source>
</reference>
<evidence type="ECO:0000313" key="1">
    <source>
        <dbReference type="EMBL" id="GAF82035.1"/>
    </source>
</evidence>
<protein>
    <submittedName>
        <fullName evidence="1">Uncharacterized protein</fullName>
    </submittedName>
</protein>
<name>X0U0S2_9ZZZZ</name>
<dbReference type="SUPFAM" id="SSF56784">
    <property type="entry name" value="HAD-like"/>
    <property type="match status" value="1"/>
</dbReference>
<dbReference type="Gene3D" id="3.40.50.1000">
    <property type="entry name" value="HAD superfamily/HAD-like"/>
    <property type="match status" value="1"/>
</dbReference>
<proteinExistence type="predicted"/>